<evidence type="ECO:0000256" key="3">
    <source>
        <dbReference type="ARBA" id="ARBA00022755"/>
    </source>
</evidence>
<dbReference type="UniPathway" id="UPA00074">
    <property type="reaction ID" value="UER00126"/>
</dbReference>
<dbReference type="Pfam" id="PF00551">
    <property type="entry name" value="Formyl_trans_N"/>
    <property type="match status" value="1"/>
</dbReference>
<dbReference type="Gene3D" id="3.40.50.170">
    <property type="entry name" value="Formyl transferase, N-terminal domain"/>
    <property type="match status" value="1"/>
</dbReference>
<dbReference type="GO" id="GO:0004644">
    <property type="term" value="F:phosphoribosylglycinamide formyltransferase activity"/>
    <property type="evidence" value="ECO:0007669"/>
    <property type="project" value="UniProtKB-UniRule"/>
</dbReference>
<comment type="function">
    <text evidence="6">Catalyzes the transfer of a formyl group from 10-formyltetrahydrofolate to 5-phospho-ribosyl-glycinamide (GAR), producing 5-phospho-ribosyl-N-formylglycinamide (FGAR) and tetrahydrofolate.</text>
</comment>
<evidence type="ECO:0000256" key="5">
    <source>
        <dbReference type="ARBA" id="ARBA00047664"/>
    </source>
</evidence>
<dbReference type="InterPro" id="IPR001555">
    <property type="entry name" value="GART_AS"/>
</dbReference>
<organism evidence="8 9">
    <name type="scientific">Chitinophaga parva</name>
    <dbReference type="NCBI Taxonomy" id="2169414"/>
    <lineage>
        <taxon>Bacteria</taxon>
        <taxon>Pseudomonadati</taxon>
        <taxon>Bacteroidota</taxon>
        <taxon>Chitinophagia</taxon>
        <taxon>Chitinophagales</taxon>
        <taxon>Chitinophagaceae</taxon>
        <taxon>Chitinophaga</taxon>
    </lineage>
</organism>
<reference evidence="8 9" key="1">
    <citation type="submission" date="2018-04" db="EMBL/GenBank/DDBJ databases">
        <title>Chitinophaga fuyangensis sp. nov., isolated from soil in a chemical factory.</title>
        <authorList>
            <person name="Chen K."/>
        </authorList>
    </citation>
    <scope>NUCLEOTIDE SEQUENCE [LARGE SCALE GENOMIC DNA]</scope>
    <source>
        <strain evidence="8 9">LY-1</strain>
    </source>
</reference>
<evidence type="ECO:0000313" key="9">
    <source>
        <dbReference type="Proteomes" id="UP000244450"/>
    </source>
</evidence>
<feature type="binding site" evidence="6">
    <location>
        <position position="58"/>
    </location>
    <ligand>
        <name>(6R)-10-formyltetrahydrofolate</name>
        <dbReference type="ChEBI" id="CHEBI:195366"/>
    </ligand>
</feature>
<protein>
    <recommendedName>
        <fullName evidence="6">Phosphoribosylglycinamide formyltransferase</fullName>
        <ecNumber evidence="6">2.1.2.2</ecNumber>
    </recommendedName>
    <alternativeName>
        <fullName evidence="6">5'-phosphoribosylglycinamide transformylase</fullName>
    </alternativeName>
    <alternativeName>
        <fullName evidence="6">GAR transformylase</fullName>
        <shortName evidence="6">GART</shortName>
    </alternativeName>
</protein>
<evidence type="ECO:0000256" key="6">
    <source>
        <dbReference type="HAMAP-Rule" id="MF_01930"/>
    </source>
</evidence>
<evidence type="ECO:0000313" key="8">
    <source>
        <dbReference type="EMBL" id="PUZ28746.1"/>
    </source>
</evidence>
<dbReference type="CDD" id="cd08645">
    <property type="entry name" value="FMT_core_GART"/>
    <property type="match status" value="1"/>
</dbReference>
<dbReference type="EC" id="2.1.2.2" evidence="6"/>
<dbReference type="AlphaFoldDB" id="A0A2T7BM62"/>
<dbReference type="PANTHER" id="PTHR43369">
    <property type="entry name" value="PHOSPHORIBOSYLGLYCINAMIDE FORMYLTRANSFERASE"/>
    <property type="match status" value="1"/>
</dbReference>
<comment type="similarity">
    <text evidence="4 6">Belongs to the GART family.</text>
</comment>
<comment type="caution">
    <text evidence="8">The sequence shown here is derived from an EMBL/GenBank/DDBJ whole genome shotgun (WGS) entry which is preliminary data.</text>
</comment>
<feature type="active site" description="Proton donor" evidence="6">
    <location>
        <position position="104"/>
    </location>
</feature>
<feature type="binding site" evidence="6">
    <location>
        <position position="102"/>
    </location>
    <ligand>
        <name>(6R)-10-formyltetrahydrofolate</name>
        <dbReference type="ChEBI" id="CHEBI:195366"/>
    </ligand>
</feature>
<dbReference type="PROSITE" id="PS00373">
    <property type="entry name" value="GART"/>
    <property type="match status" value="1"/>
</dbReference>
<proteinExistence type="inferred from homology"/>
<feature type="binding site" evidence="6">
    <location>
        <begin position="12"/>
        <end position="14"/>
    </location>
    <ligand>
        <name>N(1)-(5-phospho-beta-D-ribosyl)glycinamide</name>
        <dbReference type="ChEBI" id="CHEBI:143788"/>
    </ligand>
</feature>
<gene>
    <name evidence="6" type="primary">purN</name>
    <name evidence="8" type="ORF">DCC81_04475</name>
</gene>
<comment type="catalytic activity">
    <reaction evidence="5 6">
        <text>N(1)-(5-phospho-beta-D-ribosyl)glycinamide + (6R)-10-formyltetrahydrofolate = N(2)-formyl-N(1)-(5-phospho-beta-D-ribosyl)glycinamide + (6S)-5,6,7,8-tetrahydrofolate + H(+)</text>
        <dbReference type="Rhea" id="RHEA:15053"/>
        <dbReference type="ChEBI" id="CHEBI:15378"/>
        <dbReference type="ChEBI" id="CHEBI:57453"/>
        <dbReference type="ChEBI" id="CHEBI:143788"/>
        <dbReference type="ChEBI" id="CHEBI:147286"/>
        <dbReference type="ChEBI" id="CHEBI:195366"/>
        <dbReference type="EC" id="2.1.2.2"/>
    </reaction>
</comment>
<dbReference type="GO" id="GO:0006189">
    <property type="term" value="P:'de novo' IMP biosynthetic process"/>
    <property type="evidence" value="ECO:0007669"/>
    <property type="project" value="UniProtKB-UniRule"/>
</dbReference>
<dbReference type="InterPro" id="IPR036477">
    <property type="entry name" value="Formyl_transf_N_sf"/>
</dbReference>
<evidence type="ECO:0000256" key="2">
    <source>
        <dbReference type="ARBA" id="ARBA00022679"/>
    </source>
</evidence>
<feature type="site" description="Raises pKa of active site His" evidence="6">
    <location>
        <position position="145"/>
    </location>
</feature>
<sequence>MKQIAIFASGAGSNARQLIRHFQHSPLARVSLIVCNKPGAGVLDIAAEYGIPTLLLDRQLFLNTDTYIKELKARHIDFVVLAGFLWKVPANLVQAFPQRIINIHPALLPKYGGKGMYGNFVHEAVIAAGETESGITIHYVNEFYDEGAPILQERCTITPDDTPATLAQKIHLLEHQWYPVIVERLLSQLPQ</sequence>
<accession>A0A2T7BM62</accession>
<keyword evidence="9" id="KW-1185">Reference proteome</keyword>
<name>A0A2T7BM62_9BACT</name>
<evidence type="ECO:0000256" key="1">
    <source>
        <dbReference type="ARBA" id="ARBA00005054"/>
    </source>
</evidence>
<evidence type="ECO:0000256" key="4">
    <source>
        <dbReference type="ARBA" id="ARBA00038440"/>
    </source>
</evidence>
<dbReference type="Proteomes" id="UP000244450">
    <property type="component" value="Unassembled WGS sequence"/>
</dbReference>
<dbReference type="SUPFAM" id="SSF53328">
    <property type="entry name" value="Formyltransferase"/>
    <property type="match status" value="1"/>
</dbReference>
<dbReference type="OrthoDB" id="9806170at2"/>
<dbReference type="PANTHER" id="PTHR43369:SF2">
    <property type="entry name" value="PHOSPHORIBOSYLGLYCINAMIDE FORMYLTRANSFERASE"/>
    <property type="match status" value="1"/>
</dbReference>
<comment type="pathway">
    <text evidence="1 6">Purine metabolism; IMP biosynthesis via de novo pathway; N(2)-formyl-N(1)-(5-phospho-D-ribosyl)glycinamide from N(1)-(5-phospho-D-ribosyl)glycinamide (10-formyl THF route): step 1/1.</text>
</comment>
<keyword evidence="3 6" id="KW-0658">Purine biosynthesis</keyword>
<dbReference type="InterPro" id="IPR002376">
    <property type="entry name" value="Formyl_transf_N"/>
</dbReference>
<comment type="caution">
    <text evidence="6">Lacks conserved residue(s) required for the propagation of feature annotation.</text>
</comment>
<dbReference type="HAMAP" id="MF_01930">
    <property type="entry name" value="PurN"/>
    <property type="match status" value="1"/>
</dbReference>
<dbReference type="EMBL" id="QCYK01000001">
    <property type="protein sequence ID" value="PUZ28746.1"/>
    <property type="molecule type" value="Genomic_DNA"/>
</dbReference>
<evidence type="ECO:0000259" key="7">
    <source>
        <dbReference type="Pfam" id="PF00551"/>
    </source>
</evidence>
<dbReference type="InterPro" id="IPR004607">
    <property type="entry name" value="GART"/>
</dbReference>
<keyword evidence="2 6" id="KW-0808">Transferase</keyword>
<feature type="domain" description="Formyl transferase N-terminal" evidence="7">
    <location>
        <begin position="2"/>
        <end position="180"/>
    </location>
</feature>
<dbReference type="GO" id="GO:0005829">
    <property type="term" value="C:cytosol"/>
    <property type="evidence" value="ECO:0007669"/>
    <property type="project" value="TreeGrafter"/>
</dbReference>